<gene>
    <name evidence="3" type="ORF">METZ01_LOCUS95372</name>
</gene>
<dbReference type="InterPro" id="IPR028082">
    <property type="entry name" value="Peripla_BP_I"/>
</dbReference>
<evidence type="ECO:0000313" key="3">
    <source>
        <dbReference type="EMBL" id="SVA42518.1"/>
    </source>
</evidence>
<dbReference type="CDD" id="cd06339">
    <property type="entry name" value="PBP1_YraM_LppC_lipoprotein-like"/>
    <property type="match status" value="1"/>
</dbReference>
<feature type="domain" description="Leucine-binding protein" evidence="2">
    <location>
        <begin position="8"/>
        <end position="140"/>
    </location>
</feature>
<feature type="non-terminal residue" evidence="3">
    <location>
        <position position="1"/>
    </location>
</feature>
<dbReference type="Pfam" id="PF13458">
    <property type="entry name" value="Peripla_BP_6"/>
    <property type="match status" value="1"/>
</dbReference>
<name>A0A381VRW9_9ZZZZ</name>
<dbReference type="PANTHER" id="PTHR30483">
    <property type="entry name" value="LEUCINE-SPECIFIC-BINDING PROTEIN"/>
    <property type="match status" value="1"/>
</dbReference>
<dbReference type="AlphaFoldDB" id="A0A381VRW9"/>
<dbReference type="Gene3D" id="3.40.50.2300">
    <property type="match status" value="3"/>
</dbReference>
<evidence type="ECO:0000256" key="1">
    <source>
        <dbReference type="ARBA" id="ARBA00022729"/>
    </source>
</evidence>
<reference evidence="3" key="1">
    <citation type="submission" date="2018-05" db="EMBL/GenBank/DDBJ databases">
        <authorList>
            <person name="Lanie J.A."/>
            <person name="Ng W.-L."/>
            <person name="Kazmierczak K.M."/>
            <person name="Andrzejewski T.M."/>
            <person name="Davidsen T.M."/>
            <person name="Wayne K.J."/>
            <person name="Tettelin H."/>
            <person name="Glass J.I."/>
            <person name="Rusch D."/>
            <person name="Podicherti R."/>
            <person name="Tsui H.-C.T."/>
            <person name="Winkler M.E."/>
        </authorList>
    </citation>
    <scope>NUCLEOTIDE SEQUENCE</scope>
</reference>
<dbReference type="PANTHER" id="PTHR30483:SF6">
    <property type="entry name" value="PERIPLASMIC BINDING PROTEIN OF ABC TRANSPORTER FOR NATURAL AMINO ACIDS"/>
    <property type="match status" value="1"/>
</dbReference>
<protein>
    <recommendedName>
        <fullName evidence="2">Leucine-binding protein domain-containing protein</fullName>
    </recommendedName>
</protein>
<dbReference type="EMBL" id="UINC01009481">
    <property type="protein sequence ID" value="SVA42518.1"/>
    <property type="molecule type" value="Genomic_DNA"/>
</dbReference>
<organism evidence="3">
    <name type="scientific">marine metagenome</name>
    <dbReference type="NCBI Taxonomy" id="408172"/>
    <lineage>
        <taxon>unclassified sequences</taxon>
        <taxon>metagenomes</taxon>
        <taxon>ecological metagenomes</taxon>
    </lineage>
</organism>
<dbReference type="SUPFAM" id="SSF53822">
    <property type="entry name" value="Periplasmic binding protein-like I"/>
    <property type="match status" value="1"/>
</dbReference>
<keyword evidence="1" id="KW-0732">Signal</keyword>
<dbReference type="InterPro" id="IPR028081">
    <property type="entry name" value="Leu-bd"/>
</dbReference>
<accession>A0A381VRW9</accession>
<proteinExistence type="predicted"/>
<dbReference type="InterPro" id="IPR051010">
    <property type="entry name" value="BCAA_transport"/>
</dbReference>
<evidence type="ECO:0000259" key="2">
    <source>
        <dbReference type="Pfam" id="PF13458"/>
    </source>
</evidence>
<sequence length="328" mass="37900">KFFVRDTGDEDNLTKIFYDLLNEKVDIILGPVFSNNILKIQPLAKDENVQIVTFSNNTKVAQENLYIFGLTLEDEIQSILKYATKIGHKKFAAILPDNDYGKRIKNEIEKFHYNHSSQLIKTIMYNTNDPDFYKIAKNISDYEQRKINLGLKIKELEALDTEASKKEIKRIKNLDTYGDLQFDSLFIGVENFKQLSVISSILPYYDVDPKKIQYLGNSVWNKDSVIKEPGLNNSLFTSFDNESLSSFKQEYIEIFKQKPHPIAGLAYDAVGLAISLHEREKYINVASLTLKEGYIGILGKFKFHSTGNIKRIPSIYRVKNEKLYKMEY</sequence>